<dbReference type="PANTHER" id="PTHR43806">
    <property type="entry name" value="PEPTIDASE S8"/>
    <property type="match status" value="1"/>
</dbReference>
<dbReference type="PROSITE" id="PS51892">
    <property type="entry name" value="SUBTILASE"/>
    <property type="match status" value="1"/>
</dbReference>
<keyword evidence="2 4" id="KW-0378">Hydrolase</keyword>
<dbReference type="AlphaFoldDB" id="A0A9X1JZE2"/>
<dbReference type="Proteomes" id="UP001138661">
    <property type="component" value="Unassembled WGS sequence"/>
</dbReference>
<accession>A0A9X1JZE2</accession>
<comment type="similarity">
    <text evidence="4">Belongs to the peptidase S8 family.</text>
</comment>
<feature type="active site" description="Charge relay system" evidence="4">
    <location>
        <position position="214"/>
    </location>
</feature>
<dbReference type="EMBL" id="JAHXDN010000004">
    <property type="protein sequence ID" value="MBW4709200.1"/>
    <property type="molecule type" value="Genomic_DNA"/>
</dbReference>
<reference evidence="7" key="1">
    <citation type="submission" date="2021-07" db="EMBL/GenBank/DDBJ databases">
        <title>Roseobacter insulae sp. nov., isolated from a tidal flat.</title>
        <authorList>
            <person name="Park S."/>
            <person name="Yoon J.-H."/>
        </authorList>
    </citation>
    <scope>NUCLEOTIDE SEQUENCE</scope>
    <source>
        <strain evidence="7">YSTF-M11</strain>
    </source>
</reference>
<evidence type="ECO:0000259" key="6">
    <source>
        <dbReference type="Pfam" id="PF00082"/>
    </source>
</evidence>
<dbReference type="InterPro" id="IPR000209">
    <property type="entry name" value="Peptidase_S8/S53_dom"/>
</dbReference>
<evidence type="ECO:0000256" key="1">
    <source>
        <dbReference type="ARBA" id="ARBA00022670"/>
    </source>
</evidence>
<evidence type="ECO:0000313" key="8">
    <source>
        <dbReference type="Proteomes" id="UP001138661"/>
    </source>
</evidence>
<dbReference type="PROSITE" id="PS00138">
    <property type="entry name" value="SUBTILASE_SER"/>
    <property type="match status" value="1"/>
</dbReference>
<dbReference type="InterPro" id="IPR023828">
    <property type="entry name" value="Peptidase_S8_Ser-AS"/>
</dbReference>
<name>A0A9X1JZE2_9RHOB</name>
<feature type="compositionally biased region" description="Basic and acidic residues" evidence="5">
    <location>
        <begin position="50"/>
        <end position="69"/>
    </location>
</feature>
<feature type="compositionally biased region" description="Low complexity" evidence="5">
    <location>
        <begin position="80"/>
        <end position="95"/>
    </location>
</feature>
<keyword evidence="8" id="KW-1185">Reference proteome</keyword>
<evidence type="ECO:0000313" key="7">
    <source>
        <dbReference type="EMBL" id="MBW4709200.1"/>
    </source>
</evidence>
<dbReference type="GO" id="GO:0006508">
    <property type="term" value="P:proteolysis"/>
    <property type="evidence" value="ECO:0007669"/>
    <property type="project" value="UniProtKB-KW"/>
</dbReference>
<evidence type="ECO:0000256" key="2">
    <source>
        <dbReference type="ARBA" id="ARBA00022801"/>
    </source>
</evidence>
<evidence type="ECO:0000256" key="3">
    <source>
        <dbReference type="ARBA" id="ARBA00022825"/>
    </source>
</evidence>
<organism evidence="7 8">
    <name type="scientific">Roseobacter insulae</name>
    <dbReference type="NCBI Taxonomy" id="2859783"/>
    <lineage>
        <taxon>Bacteria</taxon>
        <taxon>Pseudomonadati</taxon>
        <taxon>Pseudomonadota</taxon>
        <taxon>Alphaproteobacteria</taxon>
        <taxon>Rhodobacterales</taxon>
        <taxon>Roseobacteraceae</taxon>
        <taxon>Roseobacter</taxon>
    </lineage>
</organism>
<dbReference type="InterPro" id="IPR050131">
    <property type="entry name" value="Peptidase_S8_subtilisin-like"/>
</dbReference>
<gene>
    <name evidence="7" type="ORF">KX928_15520</name>
</gene>
<comment type="caution">
    <text evidence="7">The sequence shown here is derived from an EMBL/GenBank/DDBJ whole genome shotgun (WGS) entry which is preliminary data.</text>
</comment>
<dbReference type="CDD" id="cd05561">
    <property type="entry name" value="Peptidases_S8_4"/>
    <property type="match status" value="1"/>
</dbReference>
<feature type="active site" description="Charge relay system" evidence="4">
    <location>
        <position position="246"/>
    </location>
</feature>
<dbReference type="RefSeq" id="WP_219504466.1">
    <property type="nucleotide sequence ID" value="NZ_JAHXDN010000004.1"/>
</dbReference>
<dbReference type="PROSITE" id="PS00136">
    <property type="entry name" value="SUBTILASE_ASP"/>
    <property type="match status" value="1"/>
</dbReference>
<dbReference type="GO" id="GO:0004252">
    <property type="term" value="F:serine-type endopeptidase activity"/>
    <property type="evidence" value="ECO:0007669"/>
    <property type="project" value="UniProtKB-UniRule"/>
</dbReference>
<keyword evidence="3 4" id="KW-0720">Serine protease</keyword>
<proteinExistence type="inferred from homology"/>
<dbReference type="Pfam" id="PF00082">
    <property type="entry name" value="Peptidase_S8"/>
    <property type="match status" value="1"/>
</dbReference>
<sequence>MARFLFRLALALLVIATLPLVSVKGPFLSVAMADDDGDNGDDGDDDRDDDDKPDRSGNSDGNGTRDRTRPGGSLLDLLLGRTPRPRGAQPPAAGPLATRAEDEIVVLDLSQGDLQALIARGFEERGAAEVATLGTTIRRLEIPSGTTPEAALEEVRQLASGQAADFNHFYRTSEGITPSCEGLHCTSFEQVAWAPPIPALASCGQPTARIGLIDTGVNPDHEAFADSRLSVLDVKRGDKAASGAQHGTAVAAILIASRGGRTHGLLPDAQLVAVDAFHADGRDERSDVFSLVQAMDRLAAASVNVINMSLAGPHNSLLERMVMRLYSDQILIVSAAGNGGARAAPVFPGAYGPVLTVTAVDASGRVYRRAGRGPHLDLAAPGVDVWTAASVRGVRTKTGTSFATPFATAAAAMLMSERPDLTVAEVKDFLRATALDLGEEGPDEVFGAGLVQFAPICAGPTGAQSQSME</sequence>
<evidence type="ECO:0000256" key="5">
    <source>
        <dbReference type="SAM" id="MobiDB-lite"/>
    </source>
</evidence>
<feature type="compositionally biased region" description="Acidic residues" evidence="5">
    <location>
        <begin position="33"/>
        <end position="49"/>
    </location>
</feature>
<dbReference type="PANTHER" id="PTHR43806:SF11">
    <property type="entry name" value="CEREVISIN-RELATED"/>
    <property type="match status" value="1"/>
</dbReference>
<feature type="active site" description="Charge relay system" evidence="4">
    <location>
        <position position="401"/>
    </location>
</feature>
<feature type="domain" description="Peptidase S8/S53" evidence="6">
    <location>
        <begin position="210"/>
        <end position="449"/>
    </location>
</feature>
<dbReference type="InterPro" id="IPR023827">
    <property type="entry name" value="Peptidase_S8_Asp-AS"/>
</dbReference>
<keyword evidence="1 4" id="KW-0645">Protease</keyword>
<feature type="region of interest" description="Disordered" evidence="5">
    <location>
        <begin position="32"/>
        <end position="95"/>
    </location>
</feature>
<protein>
    <submittedName>
        <fullName evidence="7">S8 family serine peptidase</fullName>
    </submittedName>
</protein>
<evidence type="ECO:0000256" key="4">
    <source>
        <dbReference type="PROSITE-ProRule" id="PRU01240"/>
    </source>
</evidence>